<protein>
    <recommendedName>
        <fullName evidence="6">DUF5050 domain-containing protein</fullName>
    </recommendedName>
</protein>
<evidence type="ECO:0000313" key="5">
    <source>
        <dbReference type="Proteomes" id="UP000050277"/>
    </source>
</evidence>
<feature type="compositionally biased region" description="Polar residues" evidence="2">
    <location>
        <begin position="186"/>
        <end position="221"/>
    </location>
</feature>
<dbReference type="Gene3D" id="2.120.10.30">
    <property type="entry name" value="TolB, C-terminal domain"/>
    <property type="match status" value="1"/>
</dbReference>
<comment type="caution">
    <text evidence="4">The sequence shown here is derived from an EMBL/GenBank/DDBJ whole genome shotgun (WGS) entry which is preliminary data.</text>
</comment>
<feature type="region of interest" description="Disordered" evidence="2">
    <location>
        <begin position="22"/>
        <end position="118"/>
    </location>
</feature>
<evidence type="ECO:0008006" key="6">
    <source>
        <dbReference type="Google" id="ProtNLM"/>
    </source>
</evidence>
<dbReference type="Pfam" id="PF07676">
    <property type="entry name" value="PD40"/>
    <property type="match status" value="1"/>
</dbReference>
<dbReference type="AlphaFoldDB" id="A0A0P6XEH1"/>
<dbReference type="EMBL" id="LGKP01000035">
    <property type="protein sequence ID" value="KPL81508.1"/>
    <property type="molecule type" value="Genomic_DNA"/>
</dbReference>
<keyword evidence="3" id="KW-0812">Transmembrane</keyword>
<keyword evidence="3" id="KW-1133">Transmembrane helix</keyword>
<reference evidence="4 5" key="1">
    <citation type="submission" date="2015-07" db="EMBL/GenBank/DDBJ databases">
        <title>Whole genome sequence of Herpetosiphon geysericola DSM 7119.</title>
        <authorList>
            <person name="Hemp J."/>
            <person name="Ward L.M."/>
            <person name="Pace L.A."/>
            <person name="Fischer W.W."/>
        </authorList>
    </citation>
    <scope>NUCLEOTIDE SEQUENCE [LARGE SCALE GENOMIC DNA]</scope>
    <source>
        <strain evidence="4 5">DSM 7119</strain>
    </source>
</reference>
<evidence type="ECO:0000313" key="4">
    <source>
        <dbReference type="EMBL" id="KPL81508.1"/>
    </source>
</evidence>
<dbReference type="OrthoDB" id="166108at2"/>
<feature type="compositionally biased region" description="Polar residues" evidence="2">
    <location>
        <begin position="26"/>
        <end position="36"/>
    </location>
</feature>
<accession>A0A0P6XEH1</accession>
<evidence type="ECO:0000256" key="3">
    <source>
        <dbReference type="SAM" id="Phobius"/>
    </source>
</evidence>
<organism evidence="4 5">
    <name type="scientific">Herpetosiphon geysericola</name>
    <dbReference type="NCBI Taxonomy" id="70996"/>
    <lineage>
        <taxon>Bacteria</taxon>
        <taxon>Bacillati</taxon>
        <taxon>Chloroflexota</taxon>
        <taxon>Chloroflexia</taxon>
        <taxon>Herpetosiphonales</taxon>
        <taxon>Herpetosiphonaceae</taxon>
        <taxon>Herpetosiphon</taxon>
    </lineage>
</organism>
<dbReference type="STRING" id="70996.SE18_23070"/>
<proteinExistence type="inferred from homology"/>
<gene>
    <name evidence="4" type="ORF">SE18_23070</name>
</gene>
<dbReference type="RefSeq" id="WP_054536816.1">
    <property type="nucleotide sequence ID" value="NZ_LGKP01000035.1"/>
</dbReference>
<feature type="compositionally biased region" description="Polar residues" evidence="2">
    <location>
        <begin position="62"/>
        <end position="89"/>
    </location>
</feature>
<feature type="region of interest" description="Disordered" evidence="2">
    <location>
        <begin position="178"/>
        <end position="227"/>
    </location>
</feature>
<evidence type="ECO:0000256" key="1">
    <source>
        <dbReference type="ARBA" id="ARBA00009820"/>
    </source>
</evidence>
<feature type="compositionally biased region" description="Polar residues" evidence="2">
    <location>
        <begin position="45"/>
        <end position="54"/>
    </location>
</feature>
<dbReference type="PANTHER" id="PTHR36842">
    <property type="entry name" value="PROTEIN TOLB HOMOLOG"/>
    <property type="match status" value="1"/>
</dbReference>
<feature type="transmembrane region" description="Helical" evidence="3">
    <location>
        <begin position="133"/>
        <end position="154"/>
    </location>
</feature>
<dbReference type="SUPFAM" id="SSF82171">
    <property type="entry name" value="DPP6 N-terminal domain-like"/>
    <property type="match status" value="1"/>
</dbReference>
<keyword evidence="5" id="KW-1185">Reference proteome</keyword>
<dbReference type="InterPro" id="IPR011042">
    <property type="entry name" value="6-blade_b-propeller_TolB-like"/>
</dbReference>
<dbReference type="InterPro" id="IPR011659">
    <property type="entry name" value="WD40"/>
</dbReference>
<name>A0A0P6XEH1_9CHLR</name>
<sequence>MAQACVVCRAALADGSVYCSECGSRQPETGQSTQALGSGVFGSQPLPTSNTSDDSPYAPRRSGTQPLNDPPTQVVNLPNYQNPGPTSNLGGFGKEPSTQPNFALPQYPPNNQANYQQPNYQPPVAKPNKTGRWLIGGGLALVLVAGGAGAYFLANKDSNGGNSGNLASAPTWTPLPTNLAKPTEETAANPQVEATATSEPTQASGNATTEPIPTNESSDLPTQAAGGSVPTDLNGSLFYLENFNLVRQTLNDGVVLPFDLGDYNYYSDLLRWSPDGKTMAFYVRDGAKTTIYLANGDGSNVRSAMELQNVSPQSLNWAPDSSKFAFVTSDIDFETKDDQNIYVYDVANNSEKQLTTAGMIDFDPLSWAPDSQTLMFMTGADAIELNTIKADGSDQTKIATVYTADAWWNKDSKIIYDDFCDPGTFDRGVCLLDPATGEVETLQKVGDFYLSGISPDAQWYMLDNYSDGSLLIINADTGDKELVAPPSSADSYEVRVWGKWSPDGRYVTYEAIGKGSFIYEIGSGKAPAPFVNGSIVEWLP</sequence>
<dbReference type="PANTHER" id="PTHR36842:SF1">
    <property type="entry name" value="PROTEIN TOLB"/>
    <property type="match status" value="1"/>
</dbReference>
<keyword evidence="3" id="KW-0472">Membrane</keyword>
<evidence type="ECO:0000256" key="2">
    <source>
        <dbReference type="SAM" id="MobiDB-lite"/>
    </source>
</evidence>
<comment type="similarity">
    <text evidence="1">Belongs to the TolB family.</text>
</comment>
<dbReference type="Proteomes" id="UP000050277">
    <property type="component" value="Unassembled WGS sequence"/>
</dbReference>
<feature type="compositionally biased region" description="Low complexity" evidence="2">
    <location>
        <begin position="109"/>
        <end position="118"/>
    </location>
</feature>